<dbReference type="AlphaFoldDB" id="A0A2W1N9B5"/>
<reference evidence="2" key="1">
    <citation type="submission" date="2018-06" db="EMBL/GenBank/DDBJ databases">
        <title>Paenibacillus xerothermodurans sp. nov. an extremely dry heat resistant spore forming bacterium isolated from the soil of Cape Canaveral, Florida.</title>
        <authorList>
            <person name="Seuylemezian A."/>
            <person name="Kaur N."/>
            <person name="Patil P."/>
            <person name="Patil P."/>
            <person name="Mayilraj S."/>
            <person name="Vaishampayan P."/>
        </authorList>
    </citation>
    <scope>NUCLEOTIDE SEQUENCE [LARGE SCALE GENOMIC DNA]</scope>
    <source>
        <strain evidence="2">ATCC 27380</strain>
    </source>
</reference>
<dbReference type="InterPro" id="IPR005119">
    <property type="entry name" value="LysR_subst-bd"/>
</dbReference>
<organism evidence="2 3">
    <name type="scientific">Paenibacillus xerothermodurans</name>
    <dbReference type="NCBI Taxonomy" id="1977292"/>
    <lineage>
        <taxon>Bacteria</taxon>
        <taxon>Bacillati</taxon>
        <taxon>Bacillota</taxon>
        <taxon>Bacilli</taxon>
        <taxon>Bacillales</taxon>
        <taxon>Paenibacillaceae</taxon>
        <taxon>Paenibacillus</taxon>
    </lineage>
</organism>
<evidence type="ECO:0000313" key="2">
    <source>
        <dbReference type="EMBL" id="PZE20997.1"/>
    </source>
</evidence>
<keyword evidence="3" id="KW-1185">Reference proteome</keyword>
<name>A0A2W1N9B5_PAEXE</name>
<feature type="domain" description="LysR substrate-binding" evidence="1">
    <location>
        <begin position="15"/>
        <end position="138"/>
    </location>
</feature>
<protein>
    <recommendedName>
        <fullName evidence="1">LysR substrate-binding domain-containing protein</fullName>
    </recommendedName>
</protein>
<dbReference type="Proteomes" id="UP000214746">
    <property type="component" value="Unassembled WGS sequence"/>
</dbReference>
<comment type="caution">
    <text evidence="2">The sequence shown here is derived from an EMBL/GenBank/DDBJ whole genome shotgun (WGS) entry which is preliminary data.</text>
</comment>
<dbReference type="OrthoDB" id="9803735at2"/>
<dbReference type="PANTHER" id="PTHR30419">
    <property type="entry name" value="HTH-TYPE TRANSCRIPTIONAL REGULATOR YBHD"/>
    <property type="match status" value="1"/>
</dbReference>
<accession>A0A2W1N9B5</accession>
<dbReference type="InterPro" id="IPR050950">
    <property type="entry name" value="HTH-type_LysR_regulators"/>
</dbReference>
<evidence type="ECO:0000259" key="1">
    <source>
        <dbReference type="Pfam" id="PF03466"/>
    </source>
</evidence>
<gene>
    <name evidence="2" type="ORF">CBW46_009945</name>
</gene>
<dbReference type="EMBL" id="NHRJ02000004">
    <property type="protein sequence ID" value="PZE20997.1"/>
    <property type="molecule type" value="Genomic_DNA"/>
</dbReference>
<dbReference type="SUPFAM" id="SSF53850">
    <property type="entry name" value="Periplasmic binding protein-like II"/>
    <property type="match status" value="1"/>
</dbReference>
<sequence>MKQMNLHALKFFYEAAGHRLAGQTVPLSELVREPFIVREEDSATREQLIALCRLHRIDPPEVGLQFKGFNETVRAVTAGYGVSFLSALEVGDYVRRGAVARVYVEGVHETNPIDLFRRSNEELSPAASQFLNFVKSQLNSRQRQYISSAVVR</sequence>
<proteinExistence type="predicted"/>
<evidence type="ECO:0000313" key="3">
    <source>
        <dbReference type="Proteomes" id="UP000214746"/>
    </source>
</evidence>
<dbReference type="Pfam" id="PF03466">
    <property type="entry name" value="LysR_substrate"/>
    <property type="match status" value="1"/>
</dbReference>
<dbReference type="Gene3D" id="3.40.190.290">
    <property type="match status" value="1"/>
</dbReference>
<dbReference type="GO" id="GO:0005829">
    <property type="term" value="C:cytosol"/>
    <property type="evidence" value="ECO:0007669"/>
    <property type="project" value="TreeGrafter"/>
</dbReference>
<dbReference type="GO" id="GO:0006355">
    <property type="term" value="P:regulation of DNA-templated transcription"/>
    <property type="evidence" value="ECO:0007669"/>
    <property type="project" value="TreeGrafter"/>
</dbReference>